<dbReference type="GO" id="GO:0003730">
    <property type="term" value="F:mRNA 3'-UTR binding"/>
    <property type="evidence" value="ECO:0007669"/>
    <property type="project" value="TreeGrafter"/>
</dbReference>
<dbReference type="CDD" id="cd04458">
    <property type="entry name" value="CSP_CDS"/>
    <property type="match status" value="1"/>
</dbReference>
<feature type="domain" description="CSD" evidence="3">
    <location>
        <begin position="7"/>
        <end position="71"/>
    </location>
</feature>
<dbReference type="PANTHER" id="PTHR12962:SF1">
    <property type="entry name" value="COLD SHOCK DOMAIN-CONTAINING PROTEIN CG9705"/>
    <property type="match status" value="1"/>
</dbReference>
<keyword evidence="5" id="KW-1185">Reference proteome</keyword>
<evidence type="ECO:0000256" key="1">
    <source>
        <dbReference type="ARBA" id="ARBA00022553"/>
    </source>
</evidence>
<dbReference type="SUPFAM" id="SSF50249">
    <property type="entry name" value="Nucleic acid-binding proteins"/>
    <property type="match status" value="1"/>
</dbReference>
<feature type="region of interest" description="Disordered" evidence="2">
    <location>
        <begin position="72"/>
        <end position="91"/>
    </location>
</feature>
<dbReference type="GO" id="GO:0003677">
    <property type="term" value="F:DNA binding"/>
    <property type="evidence" value="ECO:0007669"/>
    <property type="project" value="UniProtKB-KW"/>
</dbReference>
<name>A0A1W9ZXC7_MYCAN</name>
<evidence type="ECO:0000313" key="5">
    <source>
        <dbReference type="Proteomes" id="UP000192284"/>
    </source>
</evidence>
<dbReference type="InterPro" id="IPR011129">
    <property type="entry name" value="CSD"/>
</dbReference>
<proteinExistence type="predicted"/>
<dbReference type="GO" id="GO:0005737">
    <property type="term" value="C:cytoplasm"/>
    <property type="evidence" value="ECO:0007669"/>
    <property type="project" value="TreeGrafter"/>
</dbReference>
<dbReference type="GO" id="GO:0043488">
    <property type="term" value="P:regulation of mRNA stability"/>
    <property type="evidence" value="ECO:0007669"/>
    <property type="project" value="TreeGrafter"/>
</dbReference>
<dbReference type="Proteomes" id="UP000192284">
    <property type="component" value="Unassembled WGS sequence"/>
</dbReference>
<dbReference type="Pfam" id="PF00313">
    <property type="entry name" value="CSD"/>
    <property type="match status" value="1"/>
</dbReference>
<dbReference type="InterPro" id="IPR012340">
    <property type="entry name" value="NA-bd_OB-fold"/>
</dbReference>
<dbReference type="Gene3D" id="2.40.50.140">
    <property type="entry name" value="Nucleic acid-binding proteins"/>
    <property type="match status" value="1"/>
</dbReference>
<dbReference type="AlphaFoldDB" id="A0A1W9ZXC7"/>
<accession>A0A1W9ZXC7</accession>
<dbReference type="PRINTS" id="PR00050">
    <property type="entry name" value="COLDSHOCK"/>
</dbReference>
<dbReference type="InterPro" id="IPR052069">
    <property type="entry name" value="Ca-reg_mRNA-binding_domain"/>
</dbReference>
<gene>
    <name evidence="4" type="ORF">BST12_10035</name>
</gene>
<evidence type="ECO:0000313" key="4">
    <source>
        <dbReference type="EMBL" id="ORA22136.1"/>
    </source>
</evidence>
<dbReference type="InterPro" id="IPR002059">
    <property type="entry name" value="CSP_DNA-bd"/>
</dbReference>
<evidence type="ECO:0000259" key="3">
    <source>
        <dbReference type="PROSITE" id="PS51857"/>
    </source>
</evidence>
<sequence length="143" mass="15859">MRGSRVRVSGKIVRFDDVRGYGFITPDAGGDDVFLHANDLEMEKRQAVRGARVSFEIEEGDRGKFATQVRISADAAPSRPPISDLDDPNGPNDDYFDVLSAEEFRHLVTEKLLVITPPLTAQQILAVRSSFEQLARQQGLIDS</sequence>
<reference evidence="4 5" key="1">
    <citation type="submission" date="2017-02" db="EMBL/GenBank/DDBJ databases">
        <title>The new phylogeny of genus Mycobacterium.</title>
        <authorList>
            <person name="Tortoli E."/>
            <person name="Trovato A."/>
            <person name="Cirillo D.M."/>
        </authorList>
    </citation>
    <scope>NUCLEOTIDE SEQUENCE [LARGE SCALE GENOMIC DNA]</scope>
    <source>
        <strain evidence="4 5">DSM 45057</strain>
    </source>
</reference>
<organism evidence="4 5">
    <name type="scientific">Mycobacterium angelicum</name>
    <dbReference type="NCBI Taxonomy" id="470074"/>
    <lineage>
        <taxon>Bacteria</taxon>
        <taxon>Bacillati</taxon>
        <taxon>Actinomycetota</taxon>
        <taxon>Actinomycetes</taxon>
        <taxon>Mycobacteriales</taxon>
        <taxon>Mycobacteriaceae</taxon>
        <taxon>Mycobacterium</taxon>
    </lineage>
</organism>
<dbReference type="EMBL" id="MVHE01000011">
    <property type="protein sequence ID" value="ORA22136.1"/>
    <property type="molecule type" value="Genomic_DNA"/>
</dbReference>
<dbReference type="PROSITE" id="PS51857">
    <property type="entry name" value="CSD_2"/>
    <property type="match status" value="1"/>
</dbReference>
<evidence type="ECO:0000256" key="2">
    <source>
        <dbReference type="SAM" id="MobiDB-lite"/>
    </source>
</evidence>
<keyword evidence="1" id="KW-0597">Phosphoprotein</keyword>
<keyword evidence="4" id="KW-0238">DNA-binding</keyword>
<protein>
    <submittedName>
        <fullName evidence="4">DNA-binding protein</fullName>
    </submittedName>
</protein>
<dbReference type="SMART" id="SM00357">
    <property type="entry name" value="CSP"/>
    <property type="match status" value="1"/>
</dbReference>
<dbReference type="PANTHER" id="PTHR12962">
    <property type="entry name" value="CALCIUM-REGULATED HEAT STABLE PROTEIN CRHSP-24-RELATED"/>
    <property type="match status" value="1"/>
</dbReference>
<comment type="caution">
    <text evidence="4">The sequence shown here is derived from an EMBL/GenBank/DDBJ whole genome shotgun (WGS) entry which is preliminary data.</text>
</comment>